<accession>A0A484NTK1</accession>
<dbReference type="Gene3D" id="3.40.395.10">
    <property type="entry name" value="Adenoviral Proteinase, Chain A"/>
    <property type="match status" value="1"/>
</dbReference>
<dbReference type="PANTHER" id="PTHR33018">
    <property type="entry name" value="OS10G0338966 PROTEIN-RELATED"/>
    <property type="match status" value="1"/>
</dbReference>
<keyword evidence="3" id="KW-0378">Hydrolase</keyword>
<proteinExistence type="inferred from homology"/>
<evidence type="ECO:0000256" key="3">
    <source>
        <dbReference type="ARBA" id="ARBA00022801"/>
    </source>
</evidence>
<dbReference type="Proteomes" id="UP000595140">
    <property type="component" value="Unassembled WGS sequence"/>
</dbReference>
<dbReference type="AlphaFoldDB" id="A0A484NTK1"/>
<protein>
    <recommendedName>
        <fullName evidence="4">Ubiquitin-like protease family profile domain-containing protein</fullName>
    </recommendedName>
</protein>
<name>A0A484NTK1_9ASTE</name>
<evidence type="ECO:0000313" key="5">
    <source>
        <dbReference type="EMBL" id="VFR03387.1"/>
    </source>
</evidence>
<reference evidence="5 6" key="1">
    <citation type="submission" date="2018-04" db="EMBL/GenBank/DDBJ databases">
        <authorList>
            <person name="Vogel A."/>
        </authorList>
    </citation>
    <scope>NUCLEOTIDE SEQUENCE [LARGE SCALE GENOMIC DNA]</scope>
</reference>
<dbReference type="Pfam" id="PF02902">
    <property type="entry name" value="Peptidase_C48"/>
    <property type="match status" value="1"/>
</dbReference>
<dbReference type="SUPFAM" id="SSF54001">
    <property type="entry name" value="Cysteine proteinases"/>
    <property type="match status" value="1"/>
</dbReference>
<dbReference type="InterPro" id="IPR038765">
    <property type="entry name" value="Papain-like_cys_pep_sf"/>
</dbReference>
<dbReference type="GO" id="GO:0006508">
    <property type="term" value="P:proteolysis"/>
    <property type="evidence" value="ECO:0007669"/>
    <property type="project" value="UniProtKB-KW"/>
</dbReference>
<keyword evidence="6" id="KW-1185">Reference proteome</keyword>
<dbReference type="OrthoDB" id="1869436at2759"/>
<sequence length="271" mass="31324">MDQEEENKYTEDEMCRYEEKKTRDPTLMSDLIHGKSKGARLEVMSMAENERISLIMEDGVFGMEQNNFISKNDISHFCLMNPISSICISIYMRHLWSVLQQKNKGHLYGFVDPSHISQSTGKIEARSNALSHRFESAHLDQLFFAPYNTGNHWLLVVINPLAALVYYLDPLSDMNVNLGMKNVIEIAMKIFYAQKGVNSRKKIHWQVIQCPSQARVEESGYYIMKYMKDIIGTSINTIKDKEKNSYTQAEIDEVRVEWAEVVDSYIQANEV</sequence>
<keyword evidence="2" id="KW-0645">Protease</keyword>
<evidence type="ECO:0000256" key="2">
    <source>
        <dbReference type="ARBA" id="ARBA00022670"/>
    </source>
</evidence>
<organism evidence="5 6">
    <name type="scientific">Cuscuta campestris</name>
    <dbReference type="NCBI Taxonomy" id="132261"/>
    <lineage>
        <taxon>Eukaryota</taxon>
        <taxon>Viridiplantae</taxon>
        <taxon>Streptophyta</taxon>
        <taxon>Embryophyta</taxon>
        <taxon>Tracheophyta</taxon>
        <taxon>Spermatophyta</taxon>
        <taxon>Magnoliopsida</taxon>
        <taxon>eudicotyledons</taxon>
        <taxon>Gunneridae</taxon>
        <taxon>Pentapetalae</taxon>
        <taxon>asterids</taxon>
        <taxon>lamiids</taxon>
        <taxon>Solanales</taxon>
        <taxon>Convolvulaceae</taxon>
        <taxon>Cuscuteae</taxon>
        <taxon>Cuscuta</taxon>
        <taxon>Cuscuta subgen. Grammica</taxon>
        <taxon>Cuscuta sect. Cleistogrammica</taxon>
    </lineage>
</organism>
<comment type="similarity">
    <text evidence="1">Belongs to the peptidase C48 family.</text>
</comment>
<evidence type="ECO:0000259" key="4">
    <source>
        <dbReference type="Pfam" id="PF02902"/>
    </source>
</evidence>
<evidence type="ECO:0000313" key="6">
    <source>
        <dbReference type="Proteomes" id="UP000595140"/>
    </source>
</evidence>
<dbReference type="EMBL" id="OOIL02006874">
    <property type="protein sequence ID" value="VFR03387.1"/>
    <property type="molecule type" value="Genomic_DNA"/>
</dbReference>
<evidence type="ECO:0000256" key="1">
    <source>
        <dbReference type="ARBA" id="ARBA00005234"/>
    </source>
</evidence>
<feature type="domain" description="Ubiquitin-like protease family profile" evidence="4">
    <location>
        <begin position="143"/>
        <end position="264"/>
    </location>
</feature>
<dbReference type="PANTHER" id="PTHR33018:SF31">
    <property type="entry name" value="TRANSPOSASE, PTTA_EN_SPM, PLANT"/>
    <property type="match status" value="1"/>
</dbReference>
<dbReference type="InterPro" id="IPR003653">
    <property type="entry name" value="Peptidase_C48_C"/>
</dbReference>
<dbReference type="GO" id="GO:0008234">
    <property type="term" value="F:cysteine-type peptidase activity"/>
    <property type="evidence" value="ECO:0007669"/>
    <property type="project" value="InterPro"/>
</dbReference>
<gene>
    <name evidence="5" type="ORF">CCAM_LOCUS45162</name>
</gene>